<dbReference type="InterPro" id="IPR029045">
    <property type="entry name" value="ClpP/crotonase-like_dom_sf"/>
</dbReference>
<dbReference type="PROSITE" id="PS50989">
    <property type="entry name" value="COA_CT_CTER"/>
    <property type="match status" value="1"/>
</dbReference>
<keyword evidence="4 10" id="KW-0547">Nucleotide-binding</keyword>
<dbReference type="EC" id="2.1.3.15" evidence="10"/>
<comment type="subcellular location">
    <subcellularLocation>
        <location evidence="10">Cytoplasm</location>
    </subcellularLocation>
</comment>
<keyword evidence="3 10" id="KW-0808">Transferase</keyword>
<evidence type="ECO:0000256" key="6">
    <source>
        <dbReference type="ARBA" id="ARBA00022840"/>
    </source>
</evidence>
<protein>
    <recommendedName>
        <fullName evidence="10">Acetyl-coenzyme A carboxylase carboxyl transferase subunit alpha</fullName>
        <shortName evidence="10">ACCase subunit alpha</shortName>
        <shortName evidence="10">Acetyl-CoA carboxylase carboxyltransferase subunit alpha</shortName>
        <ecNumber evidence="10">2.1.3.15</ecNumber>
    </recommendedName>
</protein>
<evidence type="ECO:0000256" key="11">
    <source>
        <dbReference type="SAM" id="Coils"/>
    </source>
</evidence>
<dbReference type="EMBL" id="VUNS01000016">
    <property type="protein sequence ID" value="MST98162.1"/>
    <property type="molecule type" value="Genomic_DNA"/>
</dbReference>
<dbReference type="UniPathway" id="UPA00655">
    <property type="reaction ID" value="UER00711"/>
</dbReference>
<keyword evidence="2 10" id="KW-0444">Lipid biosynthesis</keyword>
<organism evidence="14 15">
    <name type="scientific">Victivallis lenta</name>
    <dbReference type="NCBI Taxonomy" id="2606640"/>
    <lineage>
        <taxon>Bacteria</taxon>
        <taxon>Pseudomonadati</taxon>
        <taxon>Lentisphaerota</taxon>
        <taxon>Lentisphaeria</taxon>
        <taxon>Victivallales</taxon>
        <taxon>Victivallaceae</taxon>
        <taxon>Victivallis</taxon>
    </lineage>
</organism>
<dbReference type="GO" id="GO:0003989">
    <property type="term" value="F:acetyl-CoA carboxylase activity"/>
    <property type="evidence" value="ECO:0007669"/>
    <property type="project" value="InterPro"/>
</dbReference>
<evidence type="ECO:0000256" key="12">
    <source>
        <dbReference type="SAM" id="MobiDB-lite"/>
    </source>
</evidence>
<sequence length="345" mass="38415">MPETHLEFEKPIVELRKKLQELQELSENNQLDLSNEINSLTERMNQTMKEIYSKLTPWQRVQLARHPERPYTLDYIDHLFTNFIELSGDRRFRDDKAIVGGFAKFQGKPVMVIGTQKGRDMKSNVYRNFGWPSPEGYRKAMRLMQLADKADVPIITLIDTPGAFPGISSEERHIAEAIAVNLRDMFALRVPVISVIIGEGGSGGAIGIGVGNRVLIMENAYYSVITPEGCAAILWKDRKFAPQAADALQLTAEKLLELGIADAIIPEPFGGAQRDHEQAAKLLGEVLAKQLSELRKLSGSKLREQRYEKFRSMGRFIEGALPAPGEQESPEAAAPEGDAAKEAVE</sequence>
<dbReference type="SUPFAM" id="SSF52096">
    <property type="entry name" value="ClpP/crotonase"/>
    <property type="match status" value="1"/>
</dbReference>
<comment type="caution">
    <text evidence="14">The sequence shown here is derived from an EMBL/GenBank/DDBJ whole genome shotgun (WGS) entry which is preliminary data.</text>
</comment>
<evidence type="ECO:0000259" key="13">
    <source>
        <dbReference type="PROSITE" id="PS50989"/>
    </source>
</evidence>
<dbReference type="NCBIfam" id="NF041504">
    <property type="entry name" value="AccA_sub"/>
    <property type="match status" value="1"/>
</dbReference>
<dbReference type="NCBIfam" id="NF004344">
    <property type="entry name" value="PRK05724.1"/>
    <property type="match status" value="1"/>
</dbReference>
<dbReference type="PANTHER" id="PTHR42853:SF3">
    <property type="entry name" value="ACETYL-COENZYME A CARBOXYLASE CARBOXYL TRANSFERASE SUBUNIT ALPHA, CHLOROPLASTIC"/>
    <property type="match status" value="1"/>
</dbReference>
<evidence type="ECO:0000256" key="1">
    <source>
        <dbReference type="ARBA" id="ARBA00004956"/>
    </source>
</evidence>
<evidence type="ECO:0000256" key="7">
    <source>
        <dbReference type="ARBA" id="ARBA00023098"/>
    </source>
</evidence>
<comment type="pathway">
    <text evidence="1 10">Lipid metabolism; malonyl-CoA biosynthesis; malonyl-CoA from acetyl-CoA: step 1/1.</text>
</comment>
<dbReference type="PANTHER" id="PTHR42853">
    <property type="entry name" value="ACETYL-COENZYME A CARBOXYLASE CARBOXYL TRANSFERASE SUBUNIT ALPHA"/>
    <property type="match status" value="1"/>
</dbReference>
<evidence type="ECO:0000256" key="9">
    <source>
        <dbReference type="ARBA" id="ARBA00049152"/>
    </source>
</evidence>
<evidence type="ECO:0000256" key="2">
    <source>
        <dbReference type="ARBA" id="ARBA00022516"/>
    </source>
</evidence>
<keyword evidence="6 10" id="KW-0067">ATP-binding</keyword>
<keyword evidence="8 10" id="KW-0275">Fatty acid biosynthesis</keyword>
<comment type="subunit">
    <text evidence="10">Acetyl-CoA carboxylase is a heterohexamer composed of biotin carboxyl carrier protein (AccB), biotin carboxylase (AccC) and two subunits each of ACCase subunit alpha (AccA) and ACCase subunit beta (AccD).</text>
</comment>
<feature type="coiled-coil region" evidence="11">
    <location>
        <begin position="12"/>
        <end position="50"/>
    </location>
</feature>
<comment type="catalytic activity">
    <reaction evidence="9 10">
        <text>N(6)-carboxybiotinyl-L-lysyl-[protein] + acetyl-CoA = N(6)-biotinyl-L-lysyl-[protein] + malonyl-CoA</text>
        <dbReference type="Rhea" id="RHEA:54728"/>
        <dbReference type="Rhea" id="RHEA-COMP:10505"/>
        <dbReference type="Rhea" id="RHEA-COMP:10506"/>
        <dbReference type="ChEBI" id="CHEBI:57288"/>
        <dbReference type="ChEBI" id="CHEBI:57384"/>
        <dbReference type="ChEBI" id="CHEBI:83144"/>
        <dbReference type="ChEBI" id="CHEBI:83145"/>
        <dbReference type="EC" id="2.1.3.15"/>
    </reaction>
</comment>
<dbReference type="AlphaFoldDB" id="A0A844G5J1"/>
<keyword evidence="14" id="KW-0436">Ligase</keyword>
<evidence type="ECO:0000256" key="4">
    <source>
        <dbReference type="ARBA" id="ARBA00022741"/>
    </source>
</evidence>
<keyword evidence="5 10" id="KW-0276">Fatty acid metabolism</keyword>
<keyword evidence="11" id="KW-0175">Coiled coil</keyword>
<evidence type="ECO:0000256" key="5">
    <source>
        <dbReference type="ARBA" id="ARBA00022832"/>
    </source>
</evidence>
<dbReference type="HAMAP" id="MF_00823">
    <property type="entry name" value="AcetylCoA_CT_alpha"/>
    <property type="match status" value="1"/>
</dbReference>
<gene>
    <name evidence="10" type="primary">accA</name>
    <name evidence="14" type="ORF">FYJ85_14050</name>
</gene>
<dbReference type="InterPro" id="IPR001095">
    <property type="entry name" value="Acetyl_CoA_COase_a_su"/>
</dbReference>
<evidence type="ECO:0000256" key="10">
    <source>
        <dbReference type="HAMAP-Rule" id="MF_00823"/>
    </source>
</evidence>
<evidence type="ECO:0000313" key="15">
    <source>
        <dbReference type="Proteomes" id="UP000435649"/>
    </source>
</evidence>
<dbReference type="PRINTS" id="PR01069">
    <property type="entry name" value="ACCCTRFRASEA"/>
</dbReference>
<comment type="similarity">
    <text evidence="10">Belongs to the AccA family.</text>
</comment>
<dbReference type="GO" id="GO:0016743">
    <property type="term" value="F:carboxyl- or carbamoyltransferase activity"/>
    <property type="evidence" value="ECO:0007669"/>
    <property type="project" value="UniProtKB-UniRule"/>
</dbReference>
<reference evidence="14 15" key="1">
    <citation type="submission" date="2019-08" db="EMBL/GenBank/DDBJ databases">
        <title>In-depth cultivation of the pig gut microbiome towards novel bacterial diversity and tailored functional studies.</title>
        <authorList>
            <person name="Wylensek D."/>
            <person name="Hitch T.C.A."/>
            <person name="Clavel T."/>
        </authorList>
    </citation>
    <scope>NUCLEOTIDE SEQUENCE [LARGE SCALE GENOMIC DNA]</scope>
    <source>
        <strain evidence="14 15">BBE-744-WT-12</strain>
    </source>
</reference>
<evidence type="ECO:0000313" key="14">
    <source>
        <dbReference type="EMBL" id="MST98162.1"/>
    </source>
</evidence>
<comment type="function">
    <text evidence="10">Component of the acetyl coenzyme A carboxylase (ACC) complex. First, biotin carboxylase catalyzes the carboxylation of biotin on its carrier protein (BCCP) and then the CO(2) group is transferred by the carboxyltransferase to acetyl-CoA to form malonyl-CoA.</text>
</comment>
<evidence type="ECO:0000256" key="3">
    <source>
        <dbReference type="ARBA" id="ARBA00022679"/>
    </source>
</evidence>
<dbReference type="RefSeq" id="WP_154419282.1">
    <property type="nucleotide sequence ID" value="NZ_DBFCGB010000032.1"/>
</dbReference>
<dbReference type="Gene3D" id="3.90.226.10">
    <property type="entry name" value="2-enoyl-CoA Hydratase, Chain A, domain 1"/>
    <property type="match status" value="1"/>
</dbReference>
<name>A0A844G5J1_9BACT</name>
<dbReference type="InterPro" id="IPR011763">
    <property type="entry name" value="COA_CT_C"/>
</dbReference>
<evidence type="ECO:0000256" key="8">
    <source>
        <dbReference type="ARBA" id="ARBA00023160"/>
    </source>
</evidence>
<accession>A0A844G5J1</accession>
<dbReference type="GO" id="GO:0005524">
    <property type="term" value="F:ATP binding"/>
    <property type="evidence" value="ECO:0007669"/>
    <property type="project" value="UniProtKB-KW"/>
</dbReference>
<dbReference type="NCBIfam" id="TIGR00513">
    <property type="entry name" value="accA"/>
    <property type="match status" value="1"/>
</dbReference>
<proteinExistence type="inferred from homology"/>
<dbReference type="Pfam" id="PF03255">
    <property type="entry name" value="ACCA"/>
    <property type="match status" value="1"/>
</dbReference>
<keyword evidence="15" id="KW-1185">Reference proteome</keyword>
<dbReference type="Proteomes" id="UP000435649">
    <property type="component" value="Unassembled WGS sequence"/>
</dbReference>
<keyword evidence="10" id="KW-0963">Cytoplasm</keyword>
<feature type="domain" description="CoA carboxyltransferase C-terminal" evidence="13">
    <location>
        <begin position="36"/>
        <end position="293"/>
    </location>
</feature>
<keyword evidence="7 10" id="KW-0443">Lipid metabolism</keyword>
<feature type="region of interest" description="Disordered" evidence="12">
    <location>
        <begin position="318"/>
        <end position="345"/>
    </location>
</feature>
<dbReference type="GO" id="GO:2001295">
    <property type="term" value="P:malonyl-CoA biosynthetic process"/>
    <property type="evidence" value="ECO:0007669"/>
    <property type="project" value="UniProtKB-UniRule"/>
</dbReference>
<dbReference type="GO" id="GO:0006633">
    <property type="term" value="P:fatty acid biosynthetic process"/>
    <property type="evidence" value="ECO:0007669"/>
    <property type="project" value="UniProtKB-KW"/>
</dbReference>
<dbReference type="GO" id="GO:0009317">
    <property type="term" value="C:acetyl-CoA carboxylase complex"/>
    <property type="evidence" value="ECO:0007669"/>
    <property type="project" value="InterPro"/>
</dbReference>